<dbReference type="AlphaFoldDB" id="A0A1H8W0W2"/>
<reference evidence="5 6" key="1">
    <citation type="submission" date="2016-10" db="EMBL/GenBank/DDBJ databases">
        <authorList>
            <person name="de Groot N.N."/>
        </authorList>
    </citation>
    <scope>NUCLEOTIDE SEQUENCE [LARGE SCALE GENOMIC DNA]</scope>
    <source>
        <strain evidence="5 6">DSM 44993</strain>
    </source>
</reference>
<gene>
    <name evidence="5" type="ORF">SAMN04489732_104457</name>
</gene>
<evidence type="ECO:0000256" key="2">
    <source>
        <dbReference type="ARBA" id="ARBA00023125"/>
    </source>
</evidence>
<accession>A0A1H8W0W2</accession>
<sequence>MARILSYPPGMISTVYSESLPPEAVRRAVRCVWRSAPRGPQRIVPDGCVDLVAGDGQVFVAGPDTGAWSSVTTPGAVLHGLRFRPGAAAGVLGVAADELRDTRVPLAALWGHEGAVLTERVLDGTLSLSEVVRRRPAEPDPAVAAVLAHLERGPSRVGALPPAGQQLSERQLRRRFTIAVGYGPATYLRVSRFQRAIAAAPRVTGLAELAATAGYADQAHLARDCRALTGLAPSAYFS</sequence>
<dbReference type="GO" id="GO:0043565">
    <property type="term" value="F:sequence-specific DNA binding"/>
    <property type="evidence" value="ECO:0007669"/>
    <property type="project" value="InterPro"/>
</dbReference>
<dbReference type="InterPro" id="IPR050204">
    <property type="entry name" value="AraC_XylS_family_regulators"/>
</dbReference>
<dbReference type="Proteomes" id="UP000198582">
    <property type="component" value="Unassembled WGS sequence"/>
</dbReference>
<dbReference type="InterPro" id="IPR046532">
    <property type="entry name" value="DUF6597"/>
</dbReference>
<dbReference type="Gene3D" id="1.10.10.60">
    <property type="entry name" value="Homeodomain-like"/>
    <property type="match status" value="1"/>
</dbReference>
<protein>
    <submittedName>
        <fullName evidence="5">AraC-type DNA-binding protein</fullName>
    </submittedName>
</protein>
<dbReference type="InterPro" id="IPR018060">
    <property type="entry name" value="HTH_AraC"/>
</dbReference>
<feature type="domain" description="HTH araC/xylS-type" evidence="4">
    <location>
        <begin position="167"/>
        <end position="238"/>
    </location>
</feature>
<dbReference type="PANTHER" id="PTHR46796">
    <property type="entry name" value="HTH-TYPE TRANSCRIPTIONAL ACTIVATOR RHAS-RELATED"/>
    <property type="match status" value="1"/>
</dbReference>
<proteinExistence type="predicted"/>
<keyword evidence="3" id="KW-0804">Transcription</keyword>
<keyword evidence="6" id="KW-1185">Reference proteome</keyword>
<dbReference type="STRING" id="394193.SAMN04489732_104457"/>
<evidence type="ECO:0000259" key="4">
    <source>
        <dbReference type="PROSITE" id="PS01124"/>
    </source>
</evidence>
<keyword evidence="2 5" id="KW-0238">DNA-binding</keyword>
<evidence type="ECO:0000313" key="6">
    <source>
        <dbReference type="Proteomes" id="UP000198582"/>
    </source>
</evidence>
<evidence type="ECO:0000313" key="5">
    <source>
        <dbReference type="EMBL" id="SEP21276.1"/>
    </source>
</evidence>
<name>A0A1H8W0W2_9PSEU</name>
<evidence type="ECO:0000256" key="3">
    <source>
        <dbReference type="ARBA" id="ARBA00023163"/>
    </source>
</evidence>
<dbReference type="Pfam" id="PF12833">
    <property type="entry name" value="HTH_18"/>
    <property type="match status" value="1"/>
</dbReference>
<dbReference type="PROSITE" id="PS01124">
    <property type="entry name" value="HTH_ARAC_FAMILY_2"/>
    <property type="match status" value="1"/>
</dbReference>
<dbReference type="GO" id="GO:0003700">
    <property type="term" value="F:DNA-binding transcription factor activity"/>
    <property type="evidence" value="ECO:0007669"/>
    <property type="project" value="InterPro"/>
</dbReference>
<dbReference type="PANTHER" id="PTHR46796:SF15">
    <property type="entry name" value="BLL1074 PROTEIN"/>
    <property type="match status" value="1"/>
</dbReference>
<dbReference type="Pfam" id="PF20240">
    <property type="entry name" value="DUF6597"/>
    <property type="match status" value="1"/>
</dbReference>
<dbReference type="EMBL" id="FOEF01000004">
    <property type="protein sequence ID" value="SEP21276.1"/>
    <property type="molecule type" value="Genomic_DNA"/>
</dbReference>
<evidence type="ECO:0000256" key="1">
    <source>
        <dbReference type="ARBA" id="ARBA00023015"/>
    </source>
</evidence>
<organism evidence="5 6">
    <name type="scientific">Amycolatopsis saalfeldensis</name>
    <dbReference type="NCBI Taxonomy" id="394193"/>
    <lineage>
        <taxon>Bacteria</taxon>
        <taxon>Bacillati</taxon>
        <taxon>Actinomycetota</taxon>
        <taxon>Actinomycetes</taxon>
        <taxon>Pseudonocardiales</taxon>
        <taxon>Pseudonocardiaceae</taxon>
        <taxon>Amycolatopsis</taxon>
    </lineage>
</organism>
<dbReference type="SMART" id="SM00342">
    <property type="entry name" value="HTH_ARAC"/>
    <property type="match status" value="1"/>
</dbReference>
<keyword evidence="1" id="KW-0805">Transcription regulation</keyword>